<gene>
    <name evidence="2" type="ORF">CI15_02030</name>
</gene>
<reference evidence="2 3" key="1">
    <citation type="journal article" date="2015" name="Int. J. Syst. Evol. Microbiol.">
        <title>Burkholderia monticola sp. nov., isolated from mountain soil.</title>
        <authorList>
            <person name="Baek I."/>
            <person name="Seo B."/>
            <person name="Lee I."/>
            <person name="Yi H."/>
            <person name="Chun J."/>
        </authorList>
    </citation>
    <scope>NUCLEOTIDE SEQUENCE [LARGE SCALE GENOMIC DNA]</scope>
    <source>
        <strain evidence="2 3">JC2948</strain>
    </source>
</reference>
<dbReference type="EMBL" id="LRBG01000001">
    <property type="protein sequence ID" value="KXU91371.1"/>
    <property type="molecule type" value="Genomic_DNA"/>
</dbReference>
<evidence type="ECO:0000313" key="3">
    <source>
        <dbReference type="Proteomes" id="UP000075613"/>
    </source>
</evidence>
<keyword evidence="1" id="KW-0812">Transmembrane</keyword>
<feature type="transmembrane region" description="Helical" evidence="1">
    <location>
        <begin position="37"/>
        <end position="56"/>
    </location>
</feature>
<dbReference type="OrthoDB" id="9115050at2"/>
<organism evidence="2 3">
    <name type="scientific">Paraburkholderia monticola</name>
    <dbReference type="NCBI Taxonomy" id="1399968"/>
    <lineage>
        <taxon>Bacteria</taxon>
        <taxon>Pseudomonadati</taxon>
        <taxon>Pseudomonadota</taxon>
        <taxon>Betaproteobacteria</taxon>
        <taxon>Burkholderiales</taxon>
        <taxon>Burkholderiaceae</taxon>
        <taxon>Paraburkholderia</taxon>
    </lineage>
</organism>
<accession>A0A149Q210</accession>
<dbReference type="RefSeq" id="WP_062123787.1">
    <property type="nucleotide sequence ID" value="NZ_LRBG01000001.1"/>
</dbReference>
<name>A0A149Q210_9BURK</name>
<keyword evidence="1" id="KW-1133">Transmembrane helix</keyword>
<keyword evidence="3" id="KW-1185">Reference proteome</keyword>
<feature type="transmembrane region" description="Helical" evidence="1">
    <location>
        <begin position="68"/>
        <end position="96"/>
    </location>
</feature>
<evidence type="ECO:0000313" key="2">
    <source>
        <dbReference type="EMBL" id="KXU91371.1"/>
    </source>
</evidence>
<comment type="caution">
    <text evidence="2">The sequence shown here is derived from an EMBL/GenBank/DDBJ whole genome shotgun (WGS) entry which is preliminary data.</text>
</comment>
<dbReference type="AlphaFoldDB" id="A0A149Q210"/>
<protein>
    <submittedName>
        <fullName evidence="2">Uncharacterized protein</fullName>
    </submittedName>
</protein>
<dbReference type="Proteomes" id="UP000075613">
    <property type="component" value="Unassembled WGS sequence"/>
</dbReference>
<keyword evidence="1" id="KW-0472">Membrane</keyword>
<sequence>MEKINEILKYLKNDCKPYRAESKEGPCAHAVEKATNWMLVVSGVSLGLALIFGYSFKLHQAEFSQVVAIVSSLLSTLLALVAVGVKIITGLIVWYVHVKEHNQKDALDPVSDEIDHDEQHAMHLMKYTEEELKRVQYHLKVKVTRIDARVALFFGKEVAIVTALAAAFTQVKDLGGMSWLLKTFQLGAVPGNYVNSIFLAALAAVAGLALGVIGLRKRQGHYTYRMELVELALLLKSQSRLKTINEEAPESVSA</sequence>
<feature type="transmembrane region" description="Helical" evidence="1">
    <location>
        <begin position="150"/>
        <end position="171"/>
    </location>
</feature>
<evidence type="ECO:0000256" key="1">
    <source>
        <dbReference type="SAM" id="Phobius"/>
    </source>
</evidence>
<proteinExistence type="predicted"/>
<feature type="transmembrane region" description="Helical" evidence="1">
    <location>
        <begin position="191"/>
        <end position="215"/>
    </location>
</feature>